<sequence>MRLIAFLLLCVCFSLSATTYSQTVTLKTTNMPLEEVFDQVYQQTGYRMLVNKALLDKARPVTVSAEAMPLKQFLGEVLGDQSLTYRLEGKNIFLSPKPAGSPATVQKDAEAVQNQPQAVDIKGRVTDENGEPLSGVTISVKNSRTSGVTNAEGAFQLNVSEGDVLVVSYMGYEIQEVGITSAVLSRTDGLVIALKPAVAQLEEVAVVNTGYQKIAQERATGASTTITADMLEGRFTPNIMDNLEGRVAGLVNYGDRMMVRGTGTLFAESRPLLVVDGLPVEMDYEDLNPYDIESITILKDAAAAAIYGARASNGVIIVTTKKASGVNKTDIEVSSNIMAWQKRNVDYADNWYMTPEQQVNLEDEYYRWYYNEAEAAEASLTATANAIAGTGSFNMNITPIQYAHYQLATGAIGQSELDSRLAQYRTQNFAKDYADHVLRNRVLQTYNVAVRNRTDNFQSNLVLNYKGDNTGTIHDKDDQLNVFYKGTYDMTKWMTINFGVNNIFQRATERRSSFVENISSPFSLPAYYSLFDPDGSPANISPGSAHYYNPYATWVEDNEALRPMHYHLLDELNLNRHKIERQNIRYHGELLFKIMDGLSVNTQYVYEVNRESVANYTEEDSYVMRLMRNVYTVQNPNGTYRYMIPQTGGRLAAENRQGDHWTARAQVNYNRVFADVHAVDFLAGVEFRETNSKGTRNLYLGWDDQLQSHSTTTVNYNELWNINNTSWFANGYPARQFIFNPLIRDALNNIPEIRRRNGSGYANMTYTYDRRYNVFGSLRKDYADVYGLATEFRGAPFGSVGVSWNLHHEEFMKGLPEVNTLKLRTSYGYTGNIYQGATSYMTATTGQVNNNTGLPRASIESPGNAELSWERTGTFNIGAEFTAFSHRLRGVLDWYRKESDKVFSNQTLESTKGFTSLVMNMASMKNDGVELNLAYDWLRPESRDGFSWTTSGTASWNKNEVTRVEIQANNAWQVVDIGYKEGYPVRSLFSYRFAGLTDEGVQSWYAEDGRVIPSVRITSETPGSVYFTGQADPKYTFAMENRLAWKGLSLNVMMVYYGGHHMRANQVQINRVPNAGPVRSWYLDAWTPTNTNTVVPGIWQYNASGSTQPAVQDNTDIFVHAADFLKIRNLVLGYDLPRTTLSRIGLDGLSLRFQVDNLPALYQSNDLGVDPETLGLRLPTNYVFGLNCRF</sequence>
<dbReference type="InterPro" id="IPR012910">
    <property type="entry name" value="Plug_dom"/>
</dbReference>
<evidence type="ECO:0000256" key="3">
    <source>
        <dbReference type="ARBA" id="ARBA00022452"/>
    </source>
</evidence>
<dbReference type="EMBL" id="JBHRTA010000038">
    <property type="protein sequence ID" value="MFC3199140.1"/>
    <property type="molecule type" value="Genomic_DNA"/>
</dbReference>
<feature type="domain" description="TonB-dependent receptor-like beta-barrel" evidence="11">
    <location>
        <begin position="635"/>
        <end position="1158"/>
    </location>
</feature>
<keyword evidence="7 8" id="KW-0998">Cell outer membrane</keyword>
<organism evidence="13 14">
    <name type="scientific">Parapedobacter deserti</name>
    <dbReference type="NCBI Taxonomy" id="1912957"/>
    <lineage>
        <taxon>Bacteria</taxon>
        <taxon>Pseudomonadati</taxon>
        <taxon>Bacteroidota</taxon>
        <taxon>Sphingobacteriia</taxon>
        <taxon>Sphingobacteriales</taxon>
        <taxon>Sphingobacteriaceae</taxon>
        <taxon>Parapedobacter</taxon>
    </lineage>
</organism>
<dbReference type="InterPro" id="IPR000531">
    <property type="entry name" value="Beta-barrel_TonB"/>
</dbReference>
<dbReference type="InterPro" id="IPR039426">
    <property type="entry name" value="TonB-dep_rcpt-like"/>
</dbReference>
<comment type="subcellular location">
    <subcellularLocation>
        <location evidence="1 8">Cell outer membrane</location>
        <topology evidence="1 8">Multi-pass membrane protein</topology>
    </subcellularLocation>
</comment>
<evidence type="ECO:0000259" key="12">
    <source>
        <dbReference type="Pfam" id="PF07715"/>
    </source>
</evidence>
<dbReference type="Pfam" id="PF07715">
    <property type="entry name" value="Plug"/>
    <property type="match status" value="1"/>
</dbReference>
<dbReference type="Pfam" id="PF13715">
    <property type="entry name" value="CarbopepD_reg_2"/>
    <property type="match status" value="1"/>
</dbReference>
<evidence type="ECO:0000256" key="7">
    <source>
        <dbReference type="ARBA" id="ARBA00023237"/>
    </source>
</evidence>
<reference evidence="14" key="1">
    <citation type="journal article" date="2019" name="Int. J. Syst. Evol. Microbiol.">
        <title>The Global Catalogue of Microorganisms (GCM) 10K type strain sequencing project: providing services to taxonomists for standard genome sequencing and annotation.</title>
        <authorList>
            <consortium name="The Broad Institute Genomics Platform"/>
            <consortium name="The Broad Institute Genome Sequencing Center for Infectious Disease"/>
            <person name="Wu L."/>
            <person name="Ma J."/>
        </authorList>
    </citation>
    <scope>NUCLEOTIDE SEQUENCE [LARGE SCALE GENOMIC DNA]</scope>
    <source>
        <strain evidence="14">KCTC 52416</strain>
    </source>
</reference>
<dbReference type="InterPro" id="IPR037066">
    <property type="entry name" value="Plug_dom_sf"/>
</dbReference>
<dbReference type="NCBIfam" id="TIGR04057">
    <property type="entry name" value="SusC_RagA_signa"/>
    <property type="match status" value="1"/>
</dbReference>
<dbReference type="RefSeq" id="WP_379024470.1">
    <property type="nucleotide sequence ID" value="NZ_JBHRTA010000038.1"/>
</dbReference>
<evidence type="ECO:0000256" key="8">
    <source>
        <dbReference type="PROSITE-ProRule" id="PRU01360"/>
    </source>
</evidence>
<dbReference type="InterPro" id="IPR008969">
    <property type="entry name" value="CarboxyPept-like_regulatory"/>
</dbReference>
<protein>
    <submittedName>
        <fullName evidence="13">SusC/RagA family TonB-linked outer membrane protein</fullName>
    </submittedName>
</protein>
<keyword evidence="14" id="KW-1185">Reference proteome</keyword>
<keyword evidence="5 9" id="KW-0798">TonB box</keyword>
<evidence type="ECO:0000313" key="13">
    <source>
        <dbReference type="EMBL" id="MFC3199140.1"/>
    </source>
</evidence>
<dbReference type="SUPFAM" id="SSF49464">
    <property type="entry name" value="Carboxypeptidase regulatory domain-like"/>
    <property type="match status" value="1"/>
</dbReference>
<keyword evidence="2 8" id="KW-0813">Transport</keyword>
<dbReference type="InterPro" id="IPR023997">
    <property type="entry name" value="TonB-dep_OMP_SusC/RagA_CS"/>
</dbReference>
<evidence type="ECO:0000256" key="10">
    <source>
        <dbReference type="SAM" id="SignalP"/>
    </source>
</evidence>
<dbReference type="Proteomes" id="UP001595526">
    <property type="component" value="Unassembled WGS sequence"/>
</dbReference>
<feature type="domain" description="TonB-dependent receptor plug" evidence="12">
    <location>
        <begin position="217"/>
        <end position="315"/>
    </location>
</feature>
<feature type="signal peptide" evidence="10">
    <location>
        <begin position="1"/>
        <end position="17"/>
    </location>
</feature>
<evidence type="ECO:0000256" key="2">
    <source>
        <dbReference type="ARBA" id="ARBA00022448"/>
    </source>
</evidence>
<evidence type="ECO:0000256" key="9">
    <source>
        <dbReference type="RuleBase" id="RU003357"/>
    </source>
</evidence>
<proteinExistence type="inferred from homology"/>
<evidence type="ECO:0000256" key="1">
    <source>
        <dbReference type="ARBA" id="ARBA00004571"/>
    </source>
</evidence>
<evidence type="ECO:0000256" key="5">
    <source>
        <dbReference type="ARBA" id="ARBA00023077"/>
    </source>
</evidence>
<evidence type="ECO:0000256" key="4">
    <source>
        <dbReference type="ARBA" id="ARBA00022692"/>
    </source>
</evidence>
<keyword evidence="4 8" id="KW-0812">Transmembrane</keyword>
<evidence type="ECO:0000256" key="6">
    <source>
        <dbReference type="ARBA" id="ARBA00023136"/>
    </source>
</evidence>
<dbReference type="InterPro" id="IPR023996">
    <property type="entry name" value="TonB-dep_OMP_SusC/RagA"/>
</dbReference>
<comment type="caution">
    <text evidence="13">The sequence shown here is derived from an EMBL/GenBank/DDBJ whole genome shotgun (WGS) entry which is preliminary data.</text>
</comment>
<dbReference type="PROSITE" id="PS52016">
    <property type="entry name" value="TONB_DEPENDENT_REC_3"/>
    <property type="match status" value="1"/>
</dbReference>
<keyword evidence="6 8" id="KW-0472">Membrane</keyword>
<accession>A0ABV7JM19</accession>
<evidence type="ECO:0000313" key="14">
    <source>
        <dbReference type="Proteomes" id="UP001595526"/>
    </source>
</evidence>
<dbReference type="Pfam" id="PF00593">
    <property type="entry name" value="TonB_dep_Rec_b-barrel"/>
    <property type="match status" value="1"/>
</dbReference>
<dbReference type="Gene3D" id="2.40.170.20">
    <property type="entry name" value="TonB-dependent receptor, beta-barrel domain"/>
    <property type="match status" value="1"/>
</dbReference>
<keyword evidence="3 8" id="KW-1134">Transmembrane beta strand</keyword>
<comment type="similarity">
    <text evidence="8 9">Belongs to the TonB-dependent receptor family.</text>
</comment>
<gene>
    <name evidence="13" type="ORF">ACFOET_16060</name>
</gene>
<keyword evidence="10" id="KW-0732">Signal</keyword>
<feature type="chain" id="PRO_5046909642" evidence="10">
    <location>
        <begin position="18"/>
        <end position="1190"/>
    </location>
</feature>
<dbReference type="NCBIfam" id="TIGR04056">
    <property type="entry name" value="OMP_RagA_SusC"/>
    <property type="match status" value="1"/>
</dbReference>
<name>A0ABV7JM19_9SPHI</name>
<dbReference type="SUPFAM" id="SSF56935">
    <property type="entry name" value="Porins"/>
    <property type="match status" value="1"/>
</dbReference>
<evidence type="ECO:0000259" key="11">
    <source>
        <dbReference type="Pfam" id="PF00593"/>
    </source>
</evidence>
<dbReference type="Gene3D" id="2.170.130.10">
    <property type="entry name" value="TonB-dependent receptor, plug domain"/>
    <property type="match status" value="1"/>
</dbReference>
<dbReference type="Gene3D" id="2.60.40.1120">
    <property type="entry name" value="Carboxypeptidase-like, regulatory domain"/>
    <property type="match status" value="1"/>
</dbReference>
<dbReference type="InterPro" id="IPR036942">
    <property type="entry name" value="Beta-barrel_TonB_sf"/>
</dbReference>